<dbReference type="EMBL" id="FPAJ01000005">
    <property type="protein sequence ID" value="SFT05830.1"/>
    <property type="molecule type" value="Genomic_DNA"/>
</dbReference>
<accession>A0A1I6UWJ7</accession>
<evidence type="ECO:0000256" key="1">
    <source>
        <dbReference type="SAM" id="SignalP"/>
    </source>
</evidence>
<feature type="chain" id="PRO_5011653787" evidence="1">
    <location>
        <begin position="28"/>
        <end position="187"/>
    </location>
</feature>
<evidence type="ECO:0000313" key="2">
    <source>
        <dbReference type="EMBL" id="SFT05830.1"/>
    </source>
</evidence>
<keyword evidence="3" id="KW-1185">Reference proteome</keyword>
<evidence type="ECO:0000313" key="3">
    <source>
        <dbReference type="Proteomes" id="UP000199239"/>
    </source>
</evidence>
<dbReference type="AlphaFoldDB" id="A0A1I6UWJ7"/>
<dbReference type="RefSeq" id="WP_093917111.1">
    <property type="nucleotide sequence ID" value="NZ_FPAJ01000005.1"/>
</dbReference>
<reference evidence="3" key="1">
    <citation type="submission" date="2016-10" db="EMBL/GenBank/DDBJ databases">
        <authorList>
            <person name="Varghese N."/>
            <person name="Submissions S."/>
        </authorList>
    </citation>
    <scope>NUCLEOTIDE SEQUENCE [LARGE SCALE GENOMIC DNA]</scope>
    <source>
        <strain evidence="3">DSM 23422</strain>
    </source>
</reference>
<feature type="signal peptide" evidence="1">
    <location>
        <begin position="1"/>
        <end position="27"/>
    </location>
</feature>
<organism evidence="2 3">
    <name type="scientific">Sulfitobacter marinus</name>
    <dbReference type="NCBI Taxonomy" id="394264"/>
    <lineage>
        <taxon>Bacteria</taxon>
        <taxon>Pseudomonadati</taxon>
        <taxon>Pseudomonadota</taxon>
        <taxon>Alphaproteobacteria</taxon>
        <taxon>Rhodobacterales</taxon>
        <taxon>Roseobacteraceae</taxon>
        <taxon>Sulfitobacter</taxon>
    </lineage>
</organism>
<gene>
    <name evidence="2" type="ORF">SAMN04488040_2910</name>
</gene>
<dbReference type="Proteomes" id="UP000199239">
    <property type="component" value="Unassembled WGS sequence"/>
</dbReference>
<dbReference type="OrthoDB" id="8400044at2"/>
<keyword evidence="1" id="KW-0732">Signal</keyword>
<sequence length="187" mass="20317">MRHYKIHTKLVVAAFAASAAIASSSSAQVFHGVRAHDNGVVLWEHDANNFGVSAGGQPKPGLSFYDSMEAVDIELRGQPDCYIRVMLPNPRQNDLSVGQNVNIQLQITHGGVRQNFNANFPWQIINDNIPPGHWSILGATILANILPNFDYSNNLASKVAAEGFRYLAQNDPQVTVIPGTNPNCAAQ</sequence>
<name>A0A1I6UWJ7_9RHOB</name>
<protein>
    <submittedName>
        <fullName evidence="2">Uncharacterized protein</fullName>
    </submittedName>
</protein>
<proteinExistence type="predicted"/>